<proteinExistence type="predicted"/>
<gene>
    <name evidence="1" type="ORF">PCO31111_04513</name>
</gene>
<evidence type="ECO:0000313" key="1">
    <source>
        <dbReference type="EMBL" id="VVE47392.1"/>
    </source>
</evidence>
<organism evidence="1 2">
    <name type="scientific">Pandoraea communis</name>
    <dbReference type="NCBI Taxonomy" id="2508297"/>
    <lineage>
        <taxon>Bacteria</taxon>
        <taxon>Pseudomonadati</taxon>
        <taxon>Pseudomonadota</taxon>
        <taxon>Betaproteobacteria</taxon>
        <taxon>Burkholderiales</taxon>
        <taxon>Burkholderiaceae</taxon>
        <taxon>Pandoraea</taxon>
    </lineage>
</organism>
<reference evidence="1 2" key="1">
    <citation type="submission" date="2019-08" db="EMBL/GenBank/DDBJ databases">
        <authorList>
            <person name="Peeters C."/>
        </authorList>
    </citation>
    <scope>NUCLEOTIDE SEQUENCE [LARGE SCALE GENOMIC DNA]</scope>
    <source>
        <strain evidence="1 2">LMG 31111</strain>
    </source>
</reference>
<dbReference type="Proteomes" id="UP000383971">
    <property type="component" value="Unassembled WGS sequence"/>
</dbReference>
<name>A0A5E4YG12_9BURK</name>
<dbReference type="EMBL" id="CABPSE010000020">
    <property type="protein sequence ID" value="VVE47392.1"/>
    <property type="molecule type" value="Genomic_DNA"/>
</dbReference>
<accession>A0A5E4YG12</accession>
<protein>
    <submittedName>
        <fullName evidence="1">Uncharacterized protein</fullName>
    </submittedName>
</protein>
<keyword evidence="2" id="KW-1185">Reference proteome</keyword>
<evidence type="ECO:0000313" key="2">
    <source>
        <dbReference type="Proteomes" id="UP000383971"/>
    </source>
</evidence>
<sequence>MNGFALNLGDAVALTMSKEAGFVIGRAEYESTADQFYVRYVAADGRQMRDWFSAEELVKQ</sequence>
<dbReference type="AlphaFoldDB" id="A0A5E4YG12"/>
<dbReference type="RefSeq" id="WP_150586821.1">
    <property type="nucleotide sequence ID" value="NZ_CABPSE010000020.1"/>
</dbReference>